<accession>A0A9P1FFY0</accession>
<proteinExistence type="predicted"/>
<protein>
    <submittedName>
        <fullName evidence="2">Uncharacterized protein</fullName>
    </submittedName>
</protein>
<evidence type="ECO:0000313" key="2">
    <source>
        <dbReference type="EMBL" id="CAI3972382.1"/>
    </source>
</evidence>
<keyword evidence="4" id="KW-1185">Reference proteome</keyword>
<name>A0A9P1FFY0_9DINO</name>
<gene>
    <name evidence="2" type="ORF">C1SCF055_LOCUS969</name>
</gene>
<evidence type="ECO:0000313" key="3">
    <source>
        <dbReference type="EMBL" id="CAL1125757.1"/>
    </source>
</evidence>
<evidence type="ECO:0000256" key="1">
    <source>
        <dbReference type="SAM" id="MobiDB-lite"/>
    </source>
</evidence>
<evidence type="ECO:0000313" key="4">
    <source>
        <dbReference type="Proteomes" id="UP001152797"/>
    </source>
</evidence>
<reference evidence="3" key="2">
    <citation type="submission" date="2024-04" db="EMBL/GenBank/DDBJ databases">
        <authorList>
            <person name="Chen Y."/>
            <person name="Shah S."/>
            <person name="Dougan E. K."/>
            <person name="Thang M."/>
            <person name="Chan C."/>
        </authorList>
    </citation>
    <scope>NUCLEOTIDE SEQUENCE [LARGE SCALE GENOMIC DNA]</scope>
</reference>
<feature type="region of interest" description="Disordered" evidence="1">
    <location>
        <begin position="1"/>
        <end position="43"/>
    </location>
</feature>
<dbReference type="EMBL" id="CAMXCT030000007">
    <property type="protein sequence ID" value="CAL4759694.1"/>
    <property type="molecule type" value="Genomic_DNA"/>
</dbReference>
<dbReference type="Proteomes" id="UP001152797">
    <property type="component" value="Unassembled WGS sequence"/>
</dbReference>
<dbReference type="EMBL" id="CAMXCT010000007">
    <property type="protein sequence ID" value="CAI3972382.1"/>
    <property type="molecule type" value="Genomic_DNA"/>
</dbReference>
<dbReference type="AlphaFoldDB" id="A0A9P1FFY0"/>
<organism evidence="2">
    <name type="scientific">Cladocopium goreaui</name>
    <dbReference type="NCBI Taxonomy" id="2562237"/>
    <lineage>
        <taxon>Eukaryota</taxon>
        <taxon>Sar</taxon>
        <taxon>Alveolata</taxon>
        <taxon>Dinophyceae</taxon>
        <taxon>Suessiales</taxon>
        <taxon>Symbiodiniaceae</taxon>
        <taxon>Cladocopium</taxon>
    </lineage>
</organism>
<dbReference type="EMBL" id="CAMXCT020000007">
    <property type="protein sequence ID" value="CAL1125757.1"/>
    <property type="molecule type" value="Genomic_DNA"/>
</dbReference>
<comment type="caution">
    <text evidence="2">The sequence shown here is derived from an EMBL/GenBank/DDBJ whole genome shotgun (WGS) entry which is preliminary data.</text>
</comment>
<sequence length="187" mass="19746">MSPFDIPREGSSSKSSGQGGISMCVFDEPRKWSGSRSTEGAGCSPRWVPVLSGGLGLDSKMDDVRTFEGVKHRTMSPFPTFAPDWFGAKLPLGTPPLRPLPDPAAFHPSQLRLGELIAQIPEVATVAPAVAAMVAQAIRAAPLLTPTMAPPAMPTFSSPTFVAPAVAPPMWTVAPSYGGKPNARFYQ</sequence>
<reference evidence="2" key="1">
    <citation type="submission" date="2022-10" db="EMBL/GenBank/DDBJ databases">
        <authorList>
            <person name="Chen Y."/>
            <person name="Dougan E. K."/>
            <person name="Chan C."/>
            <person name="Rhodes N."/>
            <person name="Thang M."/>
        </authorList>
    </citation>
    <scope>NUCLEOTIDE SEQUENCE</scope>
</reference>